<name>A0A5S5C535_9FLAO</name>
<evidence type="ECO:0000256" key="1">
    <source>
        <dbReference type="ARBA" id="ARBA00006739"/>
    </source>
</evidence>
<gene>
    <name evidence="5" type="ORF">BD809_10527</name>
</gene>
<keyword evidence="6" id="KW-1185">Reference proteome</keyword>
<dbReference type="PANTHER" id="PTHR43630">
    <property type="entry name" value="POLY-BETA-1,6-N-ACETYL-D-GLUCOSAMINE SYNTHASE"/>
    <property type="match status" value="1"/>
</dbReference>
<evidence type="ECO:0000313" key="5">
    <source>
        <dbReference type="EMBL" id="TYP73440.1"/>
    </source>
</evidence>
<dbReference type="EMBL" id="VNHU01000005">
    <property type="protein sequence ID" value="TYP73440.1"/>
    <property type="molecule type" value="Genomic_DNA"/>
</dbReference>
<comment type="caution">
    <text evidence="5">The sequence shown here is derived from an EMBL/GenBank/DDBJ whole genome shotgun (WGS) entry which is preliminary data.</text>
</comment>
<dbReference type="Gene3D" id="3.90.550.10">
    <property type="entry name" value="Spore Coat Polysaccharide Biosynthesis Protein SpsA, Chain A"/>
    <property type="match status" value="1"/>
</dbReference>
<protein>
    <submittedName>
        <fullName evidence="5">Glycosyl transferase family 2</fullName>
    </submittedName>
</protein>
<sequence>MSKIYIVIPAHNEEKFISKTLDSLVNQSLLPHKIVVVDDNSSDNTNKILKTYVDRYPFITIVHIRSKEQHLPGSKVINAFNAGLKVLDMDYDILCKFDADLIFPSDYLETIASHFNADHNIGMAGGFCYISKNKQWELENLTNKDHIRGALKAYRKECFKDINGLMPAMGWDTIDELLTQFYGWSIKTDASLKVKHLKPTGQTYHTSSKLKQGQAFYQIRYGFWLTLIASIKLSVLKKQPKLFFDYLQGYFKAVKNRTPYLVTAEQGRFIRKLRWKKIFGKLF</sequence>
<comment type="similarity">
    <text evidence="1">Belongs to the glycosyltransferase 2 family.</text>
</comment>
<evidence type="ECO:0000259" key="4">
    <source>
        <dbReference type="Pfam" id="PF00535"/>
    </source>
</evidence>
<dbReference type="AlphaFoldDB" id="A0A5S5C535"/>
<keyword evidence="2" id="KW-0328">Glycosyltransferase</keyword>
<evidence type="ECO:0000256" key="3">
    <source>
        <dbReference type="ARBA" id="ARBA00022679"/>
    </source>
</evidence>
<proteinExistence type="inferred from homology"/>
<dbReference type="CDD" id="cd06423">
    <property type="entry name" value="CESA_like"/>
    <property type="match status" value="1"/>
</dbReference>
<dbReference type="SUPFAM" id="SSF53448">
    <property type="entry name" value="Nucleotide-diphospho-sugar transferases"/>
    <property type="match status" value="1"/>
</dbReference>
<dbReference type="Proteomes" id="UP000324376">
    <property type="component" value="Unassembled WGS sequence"/>
</dbReference>
<dbReference type="InterPro" id="IPR001173">
    <property type="entry name" value="Glyco_trans_2-like"/>
</dbReference>
<organism evidence="5 6">
    <name type="scientific">Aquimarina intermedia</name>
    <dbReference type="NCBI Taxonomy" id="350814"/>
    <lineage>
        <taxon>Bacteria</taxon>
        <taxon>Pseudomonadati</taxon>
        <taxon>Bacteroidota</taxon>
        <taxon>Flavobacteriia</taxon>
        <taxon>Flavobacteriales</taxon>
        <taxon>Flavobacteriaceae</taxon>
        <taxon>Aquimarina</taxon>
    </lineage>
</organism>
<accession>A0A5S5C535</accession>
<dbReference type="RefSeq" id="WP_148782555.1">
    <property type="nucleotide sequence ID" value="NZ_VNHU01000005.1"/>
</dbReference>
<evidence type="ECO:0000256" key="2">
    <source>
        <dbReference type="ARBA" id="ARBA00022676"/>
    </source>
</evidence>
<dbReference type="InterPro" id="IPR029044">
    <property type="entry name" value="Nucleotide-diphossugar_trans"/>
</dbReference>
<reference evidence="5 6" key="1">
    <citation type="submission" date="2019-07" db="EMBL/GenBank/DDBJ databases">
        <title>Genomic Encyclopedia of Archaeal and Bacterial Type Strains, Phase II (KMG-II): from individual species to whole genera.</title>
        <authorList>
            <person name="Goeker M."/>
        </authorList>
    </citation>
    <scope>NUCLEOTIDE SEQUENCE [LARGE SCALE GENOMIC DNA]</scope>
    <source>
        <strain evidence="5 6">DSM 17527</strain>
    </source>
</reference>
<dbReference type="OrthoDB" id="1142396at2"/>
<feature type="domain" description="Glycosyltransferase 2-like" evidence="4">
    <location>
        <begin position="6"/>
        <end position="139"/>
    </location>
</feature>
<dbReference type="PANTHER" id="PTHR43630:SF1">
    <property type="entry name" value="POLY-BETA-1,6-N-ACETYL-D-GLUCOSAMINE SYNTHASE"/>
    <property type="match status" value="1"/>
</dbReference>
<dbReference type="Pfam" id="PF00535">
    <property type="entry name" value="Glycos_transf_2"/>
    <property type="match status" value="1"/>
</dbReference>
<keyword evidence="3 5" id="KW-0808">Transferase</keyword>
<dbReference type="GO" id="GO:0016757">
    <property type="term" value="F:glycosyltransferase activity"/>
    <property type="evidence" value="ECO:0007669"/>
    <property type="project" value="UniProtKB-KW"/>
</dbReference>
<evidence type="ECO:0000313" key="6">
    <source>
        <dbReference type="Proteomes" id="UP000324376"/>
    </source>
</evidence>